<dbReference type="Pfam" id="PF12323">
    <property type="entry name" value="HTH_OrfB_IS605"/>
    <property type="match status" value="1"/>
</dbReference>
<sequence length="161" mass="18462">MAQIVKRAYKYRFHPTPEQASELARTFGCVRLVYNKALEERTRAYTLGGRRVSYVESSAKLTEWLRHLQAAFAHFFAKRARYPTFKSKKKARASAEYTRSAFRWRDGRLTLAKMDAPLNIVWSRPIPEGAQPSTVTVSKDAAGRWFVSLLVEEKISPLPPV</sequence>
<feature type="domain" description="Transposase putative helix-turn-helix" evidence="1">
    <location>
        <begin position="1"/>
        <end position="49"/>
    </location>
</feature>
<dbReference type="InterPro" id="IPR021027">
    <property type="entry name" value="Transposase_put_HTH"/>
</dbReference>
<dbReference type="Proteomes" id="UP000295258">
    <property type="component" value="Unassembled WGS sequence"/>
</dbReference>
<dbReference type="RefSeq" id="WP_165975200.1">
    <property type="nucleotide sequence ID" value="NZ_SMKO01000452.1"/>
</dbReference>
<comment type="caution">
    <text evidence="2">The sequence shown here is derived from an EMBL/GenBank/DDBJ whole genome shotgun (WGS) entry which is preliminary data.</text>
</comment>
<evidence type="ECO:0000313" key="2">
    <source>
        <dbReference type="EMBL" id="TDC81154.1"/>
    </source>
</evidence>
<accession>A0A4R4TYE1</accession>
<keyword evidence="3" id="KW-1185">Reference proteome</keyword>
<reference evidence="2 3" key="1">
    <citation type="submission" date="2019-03" db="EMBL/GenBank/DDBJ databases">
        <title>Draft genome sequences of novel Actinobacteria.</title>
        <authorList>
            <person name="Sahin N."/>
            <person name="Ay H."/>
            <person name="Saygin H."/>
        </authorList>
    </citation>
    <scope>NUCLEOTIDE SEQUENCE [LARGE SCALE GENOMIC DNA]</scope>
    <source>
        <strain evidence="2 3">KC310</strain>
    </source>
</reference>
<proteinExistence type="predicted"/>
<feature type="non-terminal residue" evidence="2">
    <location>
        <position position="161"/>
    </location>
</feature>
<gene>
    <name evidence="2" type="ORF">E1292_50640</name>
</gene>
<evidence type="ECO:0000313" key="3">
    <source>
        <dbReference type="Proteomes" id="UP000295258"/>
    </source>
</evidence>
<dbReference type="EMBL" id="SMKO01000452">
    <property type="protein sequence ID" value="TDC81154.1"/>
    <property type="molecule type" value="Genomic_DNA"/>
</dbReference>
<evidence type="ECO:0000259" key="1">
    <source>
        <dbReference type="Pfam" id="PF12323"/>
    </source>
</evidence>
<dbReference type="AlphaFoldDB" id="A0A4R4TYE1"/>
<organism evidence="2 3">
    <name type="scientific">Nonomuraea deserti</name>
    <dbReference type="NCBI Taxonomy" id="1848322"/>
    <lineage>
        <taxon>Bacteria</taxon>
        <taxon>Bacillati</taxon>
        <taxon>Actinomycetota</taxon>
        <taxon>Actinomycetes</taxon>
        <taxon>Streptosporangiales</taxon>
        <taxon>Streptosporangiaceae</taxon>
        <taxon>Nonomuraea</taxon>
    </lineage>
</organism>
<name>A0A4R4TYE1_9ACTN</name>
<protein>
    <submittedName>
        <fullName evidence="2">Transposase</fullName>
    </submittedName>
</protein>